<accession>A0AA88H6S6</accession>
<name>A0AA88H6S6_ARTSF</name>
<dbReference type="Proteomes" id="UP001187531">
    <property type="component" value="Unassembled WGS sequence"/>
</dbReference>
<sequence length="659" mass="75929">MSEVEVIYWDIIGYKSGIFTVVNESGQISEWTKADVLSHGLEVEELKKTWMMKQLKEEMDNAEAYEPIPVEVWSLKKSRSLQQIKNDYMAVLIFLKLSLKHINSRVKNGLVSQEMVNRGFNLGSKPAEKASAKYSSLMKAYRMLKEKLKRNEKHFSDLPIYFPLLEEMKGTGDEDNASDGYVSDAPEVTADQNTDDQDLEECKVILDGYTPIDEEVWAPLPKSQNQWKNDEMATKILLNVLKKTKKADRFSRAAWVLTTLGFNMTLKSVDKCKWKFKNLSRMYQMNKKQLMEPEKLGKDLPAYFWDMHQISRDSEEDDEVSIELRSANNVESEDLVDIAQKTLAGYEPAKCEIWTHAKHGLLNPVNDKMATIVLMRLLKATHRVKHRFVVISQTMQEVGFNAGKNPNDKVHGKYQNLVKKFKKFLTRVSSGGSVSDAPPFMKDIWEIQQKKPKGLFEDVDLPVVNEEESDDDDHTGFYFTDSPEVSVNEASDFCDVSISDSYEPRETEIPDPSGSVNFSFSDIDASTLSLAQKQRQIAQSRTQMIARDQSPTVEEEEERYPSFKKCKIDRTSTRLSTRQISTLTSEKSIDSCLVSECLDRLDRLEERQCRLEEKTEKFFEAIQTEIRMEKERRIRVETIQNKKFDKILEMLSSISKAQR</sequence>
<evidence type="ECO:0000313" key="2">
    <source>
        <dbReference type="Proteomes" id="UP001187531"/>
    </source>
</evidence>
<dbReference type="AlphaFoldDB" id="A0AA88H6S6"/>
<organism evidence="1 2">
    <name type="scientific">Artemia franciscana</name>
    <name type="common">Brine shrimp</name>
    <name type="synonym">Artemia sanfranciscana</name>
    <dbReference type="NCBI Taxonomy" id="6661"/>
    <lineage>
        <taxon>Eukaryota</taxon>
        <taxon>Metazoa</taxon>
        <taxon>Ecdysozoa</taxon>
        <taxon>Arthropoda</taxon>
        <taxon>Crustacea</taxon>
        <taxon>Branchiopoda</taxon>
        <taxon>Anostraca</taxon>
        <taxon>Artemiidae</taxon>
        <taxon>Artemia</taxon>
    </lineage>
</organism>
<protein>
    <submittedName>
        <fullName evidence="1">Uncharacterized protein</fullName>
    </submittedName>
</protein>
<dbReference type="EMBL" id="JAVRJZ010000020">
    <property type="protein sequence ID" value="KAK2706270.1"/>
    <property type="molecule type" value="Genomic_DNA"/>
</dbReference>
<proteinExistence type="predicted"/>
<reference evidence="1" key="1">
    <citation type="submission" date="2023-07" db="EMBL/GenBank/DDBJ databases">
        <title>Chromosome-level genome assembly of Artemia franciscana.</title>
        <authorList>
            <person name="Jo E."/>
        </authorList>
    </citation>
    <scope>NUCLEOTIDE SEQUENCE</scope>
    <source>
        <tissue evidence="1">Whole body</tissue>
    </source>
</reference>
<comment type="caution">
    <text evidence="1">The sequence shown here is derived from an EMBL/GenBank/DDBJ whole genome shotgun (WGS) entry which is preliminary data.</text>
</comment>
<keyword evidence="2" id="KW-1185">Reference proteome</keyword>
<evidence type="ECO:0000313" key="1">
    <source>
        <dbReference type="EMBL" id="KAK2706270.1"/>
    </source>
</evidence>
<gene>
    <name evidence="1" type="ORF">QYM36_016344</name>
</gene>